<name>A0A428RYX9_9HYPO</name>
<gene>
    <name evidence="2" type="ORF">CDV31_016902</name>
</gene>
<dbReference type="EMBL" id="NIZV01000680">
    <property type="protein sequence ID" value="RSL82781.1"/>
    <property type="molecule type" value="Genomic_DNA"/>
</dbReference>
<accession>A0A428RYX9</accession>
<dbReference type="AlphaFoldDB" id="A0A428RYX9"/>
<organism evidence="2 3">
    <name type="scientific">Fusarium ambrosium</name>
    <dbReference type="NCBI Taxonomy" id="131363"/>
    <lineage>
        <taxon>Eukaryota</taxon>
        <taxon>Fungi</taxon>
        <taxon>Dikarya</taxon>
        <taxon>Ascomycota</taxon>
        <taxon>Pezizomycotina</taxon>
        <taxon>Sordariomycetes</taxon>
        <taxon>Hypocreomycetidae</taxon>
        <taxon>Hypocreales</taxon>
        <taxon>Nectriaceae</taxon>
        <taxon>Fusarium</taxon>
        <taxon>Fusarium solani species complex</taxon>
    </lineage>
</organism>
<evidence type="ECO:0000313" key="2">
    <source>
        <dbReference type="EMBL" id="RSL82781.1"/>
    </source>
</evidence>
<protein>
    <submittedName>
        <fullName evidence="2">Uncharacterized protein</fullName>
    </submittedName>
</protein>
<keyword evidence="3" id="KW-1185">Reference proteome</keyword>
<feature type="compositionally biased region" description="Polar residues" evidence="1">
    <location>
        <begin position="173"/>
        <end position="191"/>
    </location>
</feature>
<sequence>MPEANTRLYQSQESIGENSAPSHFISVLAHGLITECNATRAPDNFDASLEAACLETGNSISRRFLLAGFQVWFAYFLALQEGNVGGLDQLSPADLTHVTSQVSHVCLHESVRQLFSHLFQSSRGKKRREWLEGINIQAPISPVSPPSGSRPPKRVRISIHDVAIPGQGEPMANTETTHEQQLSTANTYNNDSGDRRAGSSNFVALYGSIGFDFDLHTQLAWPAASNLGLVFPIYLTSIIVKLNGEAWVRASFANDLAKCELEVFISASETQHVAKQLFDQHITPNGQRRSIRLDNDVLVNFNGKLTLSGSPLEKVDKMLGIHAVEAYQLSPSRAEELNNGQIEITRCLSMEGN</sequence>
<reference evidence="2 3" key="1">
    <citation type="submission" date="2017-06" db="EMBL/GenBank/DDBJ databases">
        <title>Cmopartive genomic analysis of Ambrosia Fusariam Clade fungi.</title>
        <authorList>
            <person name="Stajich J.E."/>
            <person name="Carrillo J."/>
            <person name="Kijimoto T."/>
            <person name="Eskalen A."/>
            <person name="O'Donnell K."/>
            <person name="Kasson M."/>
        </authorList>
    </citation>
    <scope>NUCLEOTIDE SEQUENCE [LARGE SCALE GENOMIC DNA]</scope>
    <source>
        <strain evidence="2 3">NRRL 20438</strain>
    </source>
</reference>
<evidence type="ECO:0000256" key="1">
    <source>
        <dbReference type="SAM" id="MobiDB-lite"/>
    </source>
</evidence>
<feature type="region of interest" description="Disordered" evidence="1">
    <location>
        <begin position="166"/>
        <end position="193"/>
    </location>
</feature>
<comment type="caution">
    <text evidence="2">The sequence shown here is derived from an EMBL/GenBank/DDBJ whole genome shotgun (WGS) entry which is preliminary data.</text>
</comment>
<dbReference type="Proteomes" id="UP000288429">
    <property type="component" value="Unassembled WGS sequence"/>
</dbReference>
<proteinExistence type="predicted"/>
<evidence type="ECO:0000313" key="3">
    <source>
        <dbReference type="Proteomes" id="UP000288429"/>
    </source>
</evidence>